<feature type="region of interest" description="Disordered" evidence="1">
    <location>
        <begin position="1"/>
        <end position="52"/>
    </location>
</feature>
<dbReference type="EMBL" id="IACF01005675">
    <property type="protein sequence ID" value="LAB71258.1"/>
    <property type="molecule type" value="mRNA"/>
</dbReference>
<organism evidence="2">
    <name type="scientific">Hirondellea gigas</name>
    <dbReference type="NCBI Taxonomy" id="1518452"/>
    <lineage>
        <taxon>Eukaryota</taxon>
        <taxon>Metazoa</taxon>
        <taxon>Ecdysozoa</taxon>
        <taxon>Arthropoda</taxon>
        <taxon>Crustacea</taxon>
        <taxon>Multicrustacea</taxon>
        <taxon>Malacostraca</taxon>
        <taxon>Eumalacostraca</taxon>
        <taxon>Peracarida</taxon>
        <taxon>Amphipoda</taxon>
        <taxon>Amphilochidea</taxon>
        <taxon>Lysianassida</taxon>
        <taxon>Lysianassidira</taxon>
        <taxon>Lysianassoidea</taxon>
        <taxon>Lysianassidae</taxon>
        <taxon>Hirondellea</taxon>
    </lineage>
</organism>
<feature type="compositionally biased region" description="Low complexity" evidence="1">
    <location>
        <begin position="264"/>
        <end position="276"/>
    </location>
</feature>
<accession>A0A2P2IB69</accession>
<dbReference type="AlphaFoldDB" id="A0A2P2IB69"/>
<dbReference type="Pfam" id="PF09725">
    <property type="entry name" value="Fra10Ac1"/>
    <property type="match status" value="1"/>
</dbReference>
<reference evidence="2" key="1">
    <citation type="journal article" date="2018" name="Biosci. Biotechnol. Biochem.">
        <title>Polysaccharide hydrolase of the hadal zone amphipods Hirondellea gigas.</title>
        <authorList>
            <person name="Kobayashi H."/>
            <person name="Nagahama T."/>
            <person name="Arai W."/>
            <person name="Sasagawa Y."/>
            <person name="Umeda M."/>
            <person name="Hayashi T."/>
            <person name="Nikaido I."/>
            <person name="Watanabe H."/>
            <person name="Oguri K."/>
            <person name="Kitazato H."/>
            <person name="Fujioka K."/>
            <person name="Kido Y."/>
            <person name="Takami H."/>
        </authorList>
    </citation>
    <scope>NUCLEOTIDE SEQUENCE</scope>
    <source>
        <tissue evidence="2">Whole body</tissue>
    </source>
</reference>
<protein>
    <submittedName>
        <fullName evidence="2">Protein FRA10AC1-like</fullName>
    </submittedName>
</protein>
<feature type="compositionally biased region" description="Polar residues" evidence="1">
    <location>
        <begin position="239"/>
        <end position="248"/>
    </location>
</feature>
<evidence type="ECO:0000313" key="2">
    <source>
        <dbReference type="EMBL" id="LAB71258.1"/>
    </source>
</evidence>
<dbReference type="PANTHER" id="PTHR11567:SF25">
    <property type="entry name" value="PROTEIN FRA10AC1"/>
    <property type="match status" value="1"/>
</dbReference>
<dbReference type="GO" id="GO:0016791">
    <property type="term" value="F:phosphatase activity"/>
    <property type="evidence" value="ECO:0007669"/>
    <property type="project" value="TreeGrafter"/>
</dbReference>
<sequence>MSFKRAQDDYDSSFEGDGFVPKRARGGGGSGGGRAYRDPILQPHYSAPRNNGLPSRAALNDLSCVTIGQTLRYHQSSLTAYDRHKMLVNQYLLYHPQSTAFLARDSSQDRRDMDVVRENHQFLWDAKEEPSTWEKALAKKYYNKLFKEYCICDLDRYKENKIGMRWRIEKEVHSGKGQFSCGNKKCDSDAELQSWEMNFAYVEQAEKKNALVKLRLCEPCSCKLNFCRKRKKVKKRRQPQSGRQSTEAGTREETPSNSATFADGGSSSKAGQPSAAGGSGADDAESTTNIWLGPAKLPHEENKEDEFEQYLEDLLL</sequence>
<name>A0A2P2IB69_9CRUS</name>
<dbReference type="PANTHER" id="PTHR11567">
    <property type="entry name" value="ACID PHOSPHATASE-RELATED"/>
    <property type="match status" value="1"/>
</dbReference>
<dbReference type="InterPro" id="IPR050645">
    <property type="entry name" value="Histidine_acid_phosphatase"/>
</dbReference>
<proteinExistence type="evidence at transcript level"/>
<dbReference type="InterPro" id="IPR019129">
    <property type="entry name" value="Folate-sensitive_fs_Fra10Ac1"/>
</dbReference>
<feature type="region of interest" description="Disordered" evidence="1">
    <location>
        <begin position="233"/>
        <end position="304"/>
    </location>
</feature>
<evidence type="ECO:0000256" key="1">
    <source>
        <dbReference type="SAM" id="MobiDB-lite"/>
    </source>
</evidence>